<name>A0A136J106_9PEZI</name>
<evidence type="ECO:0000313" key="4">
    <source>
        <dbReference type="Proteomes" id="UP000070501"/>
    </source>
</evidence>
<evidence type="ECO:0000256" key="1">
    <source>
        <dbReference type="SAM" id="MobiDB-lite"/>
    </source>
</evidence>
<dbReference type="EMBL" id="KQ964251">
    <property type="protein sequence ID" value="KXJ90920.1"/>
    <property type="molecule type" value="Genomic_DNA"/>
</dbReference>
<keyword evidence="4" id="KW-1185">Reference proteome</keyword>
<accession>A0A136J106</accession>
<evidence type="ECO:0000313" key="3">
    <source>
        <dbReference type="EMBL" id="KXJ90920.1"/>
    </source>
</evidence>
<feature type="compositionally biased region" description="Polar residues" evidence="1">
    <location>
        <begin position="236"/>
        <end position="259"/>
    </location>
</feature>
<dbReference type="STRING" id="196109.A0A136J106"/>
<keyword evidence="2" id="KW-0732">Signal</keyword>
<dbReference type="OrthoDB" id="4657524at2759"/>
<protein>
    <recommendedName>
        <fullName evidence="5">Ubiquitin 3 binding protein But2 C-terminal domain-domain-containing protein</fullName>
    </recommendedName>
</protein>
<feature type="compositionally biased region" description="Acidic residues" evidence="1">
    <location>
        <begin position="192"/>
        <end position="202"/>
    </location>
</feature>
<gene>
    <name evidence="3" type="ORF">Micbo1qcDRAFT_225782</name>
</gene>
<feature type="compositionally biased region" description="Polar residues" evidence="1">
    <location>
        <begin position="162"/>
        <end position="175"/>
    </location>
</feature>
<feature type="compositionally biased region" description="Low complexity" evidence="1">
    <location>
        <begin position="203"/>
        <end position="235"/>
    </location>
</feature>
<evidence type="ECO:0008006" key="5">
    <source>
        <dbReference type="Google" id="ProtNLM"/>
    </source>
</evidence>
<dbReference type="AlphaFoldDB" id="A0A136J106"/>
<evidence type="ECO:0000256" key="2">
    <source>
        <dbReference type="SAM" id="SignalP"/>
    </source>
</evidence>
<feature type="region of interest" description="Disordered" evidence="1">
    <location>
        <begin position="155"/>
        <end position="259"/>
    </location>
</feature>
<sequence length="517" mass="54360">MKLAVFASALVATTSAIVLPARHTLNEICFHISARTAPWNADAEEVPLGRDFEYGDFCFDNRFKTLRNAKHQQCSMAAPDYRLECSANFNGTTRFEISYPAADGPPYLTYDNAPGIFYACPADSQTDYTFDVFSAKAPFGSVCLPITLTLEPAEPSCPEGNGTASNATMTATAGNSTMTRTRITSSASSTSTEDETSTEEESSTASTSSEGRTIGSITASTTTSDDSASAVTLSTETPSSTSQRSATITSKPTSATASSLGRPIFSTLTASANSTFSAGGNSTAFPTRSFAANMTGVPPIMFVPTTESAATEEATATQTAPSLSCRVPTSAPSIAPWRIRSSSPGTNPTFGNAAEVVITDKNSTILEYVIPADFGVPVEEGTGGGDDDTMHMFSGTGRCALQFRMPFCNDLAPGYPCYHFSGTTQEVQDDSGMLLELLHNGGGPKWDSQAVHQVFPGKNTILGTFDCADIGGGEMGDRTMSWLASSTQGFELEYLQAGVGDDADFEKGIGAWIVACQ</sequence>
<organism evidence="3 4">
    <name type="scientific">Microdochium bolleyi</name>
    <dbReference type="NCBI Taxonomy" id="196109"/>
    <lineage>
        <taxon>Eukaryota</taxon>
        <taxon>Fungi</taxon>
        <taxon>Dikarya</taxon>
        <taxon>Ascomycota</taxon>
        <taxon>Pezizomycotina</taxon>
        <taxon>Sordariomycetes</taxon>
        <taxon>Xylariomycetidae</taxon>
        <taxon>Xylariales</taxon>
        <taxon>Microdochiaceae</taxon>
        <taxon>Microdochium</taxon>
    </lineage>
</organism>
<proteinExistence type="predicted"/>
<dbReference type="InParanoid" id="A0A136J106"/>
<feature type="signal peptide" evidence="2">
    <location>
        <begin position="1"/>
        <end position="16"/>
    </location>
</feature>
<feature type="chain" id="PRO_5007293359" description="Ubiquitin 3 binding protein But2 C-terminal domain-domain-containing protein" evidence="2">
    <location>
        <begin position="17"/>
        <end position="517"/>
    </location>
</feature>
<feature type="compositionally biased region" description="Low complexity" evidence="1">
    <location>
        <begin position="176"/>
        <end position="191"/>
    </location>
</feature>
<reference evidence="4" key="1">
    <citation type="submission" date="2016-02" db="EMBL/GenBank/DDBJ databases">
        <title>Draft genome sequence of Microdochium bolleyi, a fungal endophyte of beachgrass.</title>
        <authorList>
            <consortium name="DOE Joint Genome Institute"/>
            <person name="David A.S."/>
            <person name="May G."/>
            <person name="Haridas S."/>
            <person name="Lim J."/>
            <person name="Wang M."/>
            <person name="Labutti K."/>
            <person name="Lipzen A."/>
            <person name="Barry K."/>
            <person name="Grigoriev I.V."/>
        </authorList>
    </citation>
    <scope>NUCLEOTIDE SEQUENCE [LARGE SCALE GENOMIC DNA]</scope>
    <source>
        <strain evidence="4">J235TASD1</strain>
    </source>
</reference>
<dbReference type="Proteomes" id="UP000070501">
    <property type="component" value="Unassembled WGS sequence"/>
</dbReference>